<dbReference type="GO" id="GO:0005576">
    <property type="term" value="C:extracellular region"/>
    <property type="evidence" value="ECO:0007669"/>
    <property type="project" value="UniProtKB-SubCell"/>
</dbReference>
<evidence type="ECO:0000256" key="5">
    <source>
        <dbReference type="ARBA" id="ARBA00022622"/>
    </source>
</evidence>
<evidence type="ECO:0000256" key="4">
    <source>
        <dbReference type="ARBA" id="ARBA00022525"/>
    </source>
</evidence>
<comment type="similarity">
    <text evidence="3">Belongs to the RBT5 family.</text>
</comment>
<evidence type="ECO:0000256" key="8">
    <source>
        <dbReference type="ARBA" id="ARBA00023288"/>
    </source>
</evidence>
<keyword evidence="7" id="KW-1015">Disulfide bond</keyword>
<feature type="compositionally biased region" description="Low complexity" evidence="9">
    <location>
        <begin position="104"/>
        <end position="118"/>
    </location>
</feature>
<feature type="signal peptide" evidence="10">
    <location>
        <begin position="1"/>
        <end position="19"/>
    </location>
</feature>
<keyword evidence="5" id="KW-0325">Glycoprotein</keyword>
<keyword evidence="6 10" id="KW-0732">Signal</keyword>
<feature type="compositionally biased region" description="Low complexity" evidence="9">
    <location>
        <begin position="132"/>
        <end position="141"/>
    </location>
</feature>
<evidence type="ECO:0000256" key="3">
    <source>
        <dbReference type="ARBA" id="ARBA00010031"/>
    </source>
</evidence>
<dbReference type="OrthoDB" id="3767534at2759"/>
<keyword evidence="5" id="KW-0472">Membrane</keyword>
<feature type="chain" id="PRO_5002530972" evidence="10">
    <location>
        <begin position="20"/>
        <end position="244"/>
    </location>
</feature>
<dbReference type="OMA" id="TCATSCI"/>
<comment type="subcellular location">
    <subcellularLocation>
        <location evidence="1">Membrane</location>
        <topology evidence="1">Lipid-anchor</topology>
        <topology evidence="1">GPI-anchor</topology>
    </subcellularLocation>
    <subcellularLocation>
        <location evidence="2">Secreted</location>
    </subcellularLocation>
</comment>
<feature type="region of interest" description="Disordered" evidence="9">
    <location>
        <begin position="104"/>
        <end position="168"/>
    </location>
</feature>
<dbReference type="Pfam" id="PF05730">
    <property type="entry name" value="CFEM"/>
    <property type="match status" value="2"/>
</dbReference>
<evidence type="ECO:0000256" key="1">
    <source>
        <dbReference type="ARBA" id="ARBA00004589"/>
    </source>
</evidence>
<reference evidence="13" key="1">
    <citation type="journal article" date="2015" name="Genome Announc.">
        <title>Draft whole-genome sequence of the biocontrol agent Trichoderma harzianum T6776.</title>
        <authorList>
            <person name="Baroncelli R."/>
            <person name="Piaggeschi G."/>
            <person name="Fiorini L."/>
            <person name="Bertolini E."/>
            <person name="Zapparata A."/>
            <person name="Pe M.E."/>
            <person name="Sarrocco S."/>
            <person name="Vannacci G."/>
        </authorList>
    </citation>
    <scope>NUCLEOTIDE SEQUENCE [LARGE SCALE GENOMIC DNA]</scope>
    <source>
        <strain evidence="13">T6776</strain>
    </source>
</reference>
<feature type="domain" description="CFEM" evidence="11">
    <location>
        <begin position="183"/>
        <end position="241"/>
    </location>
</feature>
<keyword evidence="4" id="KW-0964">Secreted</keyword>
<proteinExistence type="inferred from homology"/>
<keyword evidence="8" id="KW-0449">Lipoprotein</keyword>
<evidence type="ECO:0000256" key="10">
    <source>
        <dbReference type="SAM" id="SignalP"/>
    </source>
</evidence>
<organism evidence="12 13">
    <name type="scientific">Trichoderma harzianum</name>
    <name type="common">Hypocrea lixii</name>
    <dbReference type="NCBI Taxonomy" id="5544"/>
    <lineage>
        <taxon>Eukaryota</taxon>
        <taxon>Fungi</taxon>
        <taxon>Dikarya</taxon>
        <taxon>Ascomycota</taxon>
        <taxon>Pezizomycotina</taxon>
        <taxon>Sordariomycetes</taxon>
        <taxon>Hypocreomycetidae</taxon>
        <taxon>Hypocreales</taxon>
        <taxon>Hypocreaceae</taxon>
        <taxon>Trichoderma</taxon>
    </lineage>
</organism>
<dbReference type="EMBL" id="JOKZ01000907">
    <property type="protein sequence ID" value="KKO96498.1"/>
    <property type="molecule type" value="Genomic_DNA"/>
</dbReference>
<evidence type="ECO:0000313" key="13">
    <source>
        <dbReference type="Proteomes" id="UP000034112"/>
    </source>
</evidence>
<dbReference type="AlphaFoldDB" id="A0A0F9ZTP5"/>
<dbReference type="GO" id="GO:0098552">
    <property type="term" value="C:side of membrane"/>
    <property type="evidence" value="ECO:0007669"/>
    <property type="project" value="UniProtKB-KW"/>
</dbReference>
<protein>
    <submittedName>
        <fullName evidence="12">MAC1 interacting protein</fullName>
    </submittedName>
</protein>
<evidence type="ECO:0000259" key="11">
    <source>
        <dbReference type="Pfam" id="PF05730"/>
    </source>
</evidence>
<gene>
    <name evidence="12" type="ORF">THAR02_11401</name>
</gene>
<evidence type="ECO:0000313" key="12">
    <source>
        <dbReference type="EMBL" id="KKO96498.1"/>
    </source>
</evidence>
<sequence>MRQTVGAVGLLALAHIVAGTHCDSSSPCQASADAVSTCATSCIQSAAVTQAACATGDYKCQCDQQGVIQNAAANCIIGACGFGGAIDVLNEVGALCACVTASPTSACSTSTSTSTTTPYQPPTTTQPPTSEPPTSSSTSTPYQPPTEPPTTTAPPTTEPPTTTAPPNTTGGCDSVSPCQASADAVYDCAKPCIESAAVTQASCAVSDYECQCGKTNVIQGAAVNCVLGNCGNTALNVLNQVSSL</sequence>
<evidence type="ECO:0000256" key="2">
    <source>
        <dbReference type="ARBA" id="ARBA00004613"/>
    </source>
</evidence>
<comment type="caution">
    <text evidence="12">The sequence shown here is derived from an EMBL/GenBank/DDBJ whole genome shotgun (WGS) entry which is preliminary data.</text>
</comment>
<feature type="compositionally biased region" description="Pro residues" evidence="9">
    <location>
        <begin position="119"/>
        <end position="131"/>
    </location>
</feature>
<evidence type="ECO:0000256" key="9">
    <source>
        <dbReference type="SAM" id="MobiDB-lite"/>
    </source>
</evidence>
<evidence type="ECO:0000256" key="6">
    <source>
        <dbReference type="ARBA" id="ARBA00022729"/>
    </source>
</evidence>
<keyword evidence="5" id="KW-0336">GPI-anchor</keyword>
<feature type="non-terminal residue" evidence="12">
    <location>
        <position position="244"/>
    </location>
</feature>
<accession>A0A0F9ZTP5</accession>
<dbReference type="InterPro" id="IPR008427">
    <property type="entry name" value="Extracellular_membr_CFEM_dom"/>
</dbReference>
<evidence type="ECO:0000256" key="7">
    <source>
        <dbReference type="ARBA" id="ARBA00023157"/>
    </source>
</evidence>
<feature type="compositionally biased region" description="Low complexity" evidence="9">
    <location>
        <begin position="159"/>
        <end position="168"/>
    </location>
</feature>
<feature type="domain" description="CFEM" evidence="11">
    <location>
        <begin position="32"/>
        <end position="97"/>
    </location>
</feature>
<dbReference type="Proteomes" id="UP000034112">
    <property type="component" value="Unassembled WGS sequence"/>
</dbReference>
<name>A0A0F9ZTP5_TRIHA</name>
<feature type="compositionally biased region" description="Pro residues" evidence="9">
    <location>
        <begin position="142"/>
        <end position="158"/>
    </location>
</feature>